<feature type="compositionally biased region" description="Basic and acidic residues" evidence="4">
    <location>
        <begin position="10"/>
        <end position="47"/>
    </location>
</feature>
<dbReference type="InterPro" id="IPR029063">
    <property type="entry name" value="SAM-dependent_MTases_sf"/>
</dbReference>
<dbReference type="OrthoDB" id="9773060at2"/>
<dbReference type="EMBL" id="SHKY01000001">
    <property type="protein sequence ID" value="RZU51242.1"/>
    <property type="molecule type" value="Genomic_DNA"/>
</dbReference>
<dbReference type="GO" id="GO:0008170">
    <property type="term" value="F:N-methyltransferase activity"/>
    <property type="evidence" value="ECO:0007669"/>
    <property type="project" value="InterPro"/>
</dbReference>
<name>A0A4Q7ZK06_9ACTN</name>
<dbReference type="Pfam" id="PF01555">
    <property type="entry name" value="N6_N4_Mtase"/>
    <property type="match status" value="1"/>
</dbReference>
<evidence type="ECO:0000256" key="2">
    <source>
        <dbReference type="ARBA" id="ARBA00022679"/>
    </source>
</evidence>
<evidence type="ECO:0000313" key="7">
    <source>
        <dbReference type="Proteomes" id="UP000292564"/>
    </source>
</evidence>
<feature type="region of interest" description="Disordered" evidence="4">
    <location>
        <begin position="337"/>
        <end position="362"/>
    </location>
</feature>
<dbReference type="GO" id="GO:0003677">
    <property type="term" value="F:DNA binding"/>
    <property type="evidence" value="ECO:0007669"/>
    <property type="project" value="InterPro"/>
</dbReference>
<reference evidence="6 7" key="1">
    <citation type="submission" date="2019-02" db="EMBL/GenBank/DDBJ databases">
        <title>Sequencing the genomes of 1000 actinobacteria strains.</title>
        <authorList>
            <person name="Klenk H.-P."/>
        </authorList>
    </citation>
    <scope>NUCLEOTIDE SEQUENCE [LARGE SCALE GENOMIC DNA]</scope>
    <source>
        <strain evidence="6 7">DSM 45162</strain>
    </source>
</reference>
<dbReference type="InterPro" id="IPR002941">
    <property type="entry name" value="DNA_methylase_N4/N6"/>
</dbReference>
<evidence type="ECO:0000256" key="4">
    <source>
        <dbReference type="SAM" id="MobiDB-lite"/>
    </source>
</evidence>
<feature type="region of interest" description="Disordered" evidence="4">
    <location>
        <begin position="1"/>
        <end position="47"/>
    </location>
</feature>
<protein>
    <recommendedName>
        <fullName evidence="3">Methyltransferase</fullName>
        <ecNumber evidence="3">2.1.1.-</ecNumber>
    </recommendedName>
</protein>
<dbReference type="RefSeq" id="WP_130510042.1">
    <property type="nucleotide sequence ID" value="NZ_SHKY01000001.1"/>
</dbReference>
<evidence type="ECO:0000259" key="5">
    <source>
        <dbReference type="Pfam" id="PF01555"/>
    </source>
</evidence>
<dbReference type="Proteomes" id="UP000292564">
    <property type="component" value="Unassembled WGS sequence"/>
</dbReference>
<dbReference type="GO" id="GO:0030488">
    <property type="term" value="P:tRNA methylation"/>
    <property type="evidence" value="ECO:0007669"/>
    <property type="project" value="TreeGrafter"/>
</dbReference>
<comment type="similarity">
    <text evidence="3">Belongs to the N(4)/N(6)-methyltransferase family.</text>
</comment>
<evidence type="ECO:0000313" key="6">
    <source>
        <dbReference type="EMBL" id="RZU51242.1"/>
    </source>
</evidence>
<dbReference type="EC" id="2.1.1.-" evidence="3"/>
<sequence length="362" mass="38155">MAERTSTTQDHPRPGRHRAGDARHRVGGDATHEPRHQNAEPYEGQHRADPQVLSVWTTAQTTGPVQRRGRYVAESVKHPARMLPAIAAHAVTAYTQPGDLVLDPMCGIGTTLVEAAHLGRDAIGIEYEPRWSDIADANIAHAHTQDAPGNAAVIRGDATRLLSLVPSALVGQVALVVTSPPYGPTVHGLVRPGDGGVAKSDNTYGTDKGNLAYRDLTGLADGFAEILRGCAVLLRPGGHVVVTARPWRKNGQLVDLPSAVIGAGLGAGLIPTERCVALLSAVRDGRLVARPSFFQITAVRKARAAGTPLHLIAHEDVLIFTKAANFASSAEPKCSQRESECPEATSCHAGTGVHGDSGRRVA</sequence>
<gene>
    <name evidence="6" type="ORF">EV385_3052</name>
</gene>
<dbReference type="PANTHER" id="PTHR14911">
    <property type="entry name" value="THUMP DOMAIN-CONTAINING"/>
    <property type="match status" value="1"/>
</dbReference>
<keyword evidence="1 6" id="KW-0489">Methyltransferase</keyword>
<dbReference type="PRINTS" id="PR00508">
    <property type="entry name" value="S21N4MTFRASE"/>
</dbReference>
<dbReference type="AlphaFoldDB" id="A0A4Q7ZK06"/>
<dbReference type="InterPro" id="IPR001091">
    <property type="entry name" value="RM_Methyltransferase"/>
</dbReference>
<dbReference type="PANTHER" id="PTHR14911:SF13">
    <property type="entry name" value="TRNA (GUANINE(6)-N2)-METHYLTRANSFERASE THUMP3"/>
    <property type="match status" value="1"/>
</dbReference>
<proteinExistence type="inferred from homology"/>
<organism evidence="6 7">
    <name type="scientific">Krasilnikovia cinnamomea</name>
    <dbReference type="NCBI Taxonomy" id="349313"/>
    <lineage>
        <taxon>Bacteria</taxon>
        <taxon>Bacillati</taxon>
        <taxon>Actinomycetota</taxon>
        <taxon>Actinomycetes</taxon>
        <taxon>Micromonosporales</taxon>
        <taxon>Micromonosporaceae</taxon>
        <taxon>Krasilnikovia</taxon>
    </lineage>
</organism>
<feature type="domain" description="DNA methylase N-4/N-6" evidence="5">
    <location>
        <begin position="42"/>
        <end position="135"/>
    </location>
</feature>
<dbReference type="SUPFAM" id="SSF53335">
    <property type="entry name" value="S-adenosyl-L-methionine-dependent methyltransferases"/>
    <property type="match status" value="1"/>
</dbReference>
<evidence type="ECO:0000256" key="1">
    <source>
        <dbReference type="ARBA" id="ARBA00022603"/>
    </source>
</evidence>
<dbReference type="Gene3D" id="3.40.50.150">
    <property type="entry name" value="Vaccinia Virus protein VP39"/>
    <property type="match status" value="2"/>
</dbReference>
<comment type="caution">
    <text evidence="6">The sequence shown here is derived from an EMBL/GenBank/DDBJ whole genome shotgun (WGS) entry which is preliminary data.</text>
</comment>
<evidence type="ECO:0000256" key="3">
    <source>
        <dbReference type="RuleBase" id="RU362026"/>
    </source>
</evidence>
<keyword evidence="7" id="KW-1185">Reference proteome</keyword>
<dbReference type="GO" id="GO:0016423">
    <property type="term" value="F:tRNA (guanine) methyltransferase activity"/>
    <property type="evidence" value="ECO:0007669"/>
    <property type="project" value="TreeGrafter"/>
</dbReference>
<keyword evidence="2" id="KW-0808">Transferase</keyword>
<accession>A0A4Q7ZK06</accession>